<dbReference type="InterPro" id="IPR050091">
    <property type="entry name" value="PKS_NRPS_Biosynth_Enz"/>
</dbReference>
<dbReference type="InterPro" id="IPR009081">
    <property type="entry name" value="PP-bd_ACP"/>
</dbReference>
<dbReference type="Pfam" id="PF21089">
    <property type="entry name" value="PKS_DH_N"/>
    <property type="match status" value="1"/>
</dbReference>
<keyword evidence="14" id="KW-1185">Reference proteome</keyword>
<dbReference type="InterPro" id="IPR020807">
    <property type="entry name" value="PKS_DH"/>
</dbReference>
<dbReference type="SUPFAM" id="SSF55048">
    <property type="entry name" value="Probable ACP-binding domain of malonyl-CoA ACP transacylase"/>
    <property type="match status" value="1"/>
</dbReference>
<dbReference type="SUPFAM" id="SSF51735">
    <property type="entry name" value="NAD(P)-binding Rossmann-fold domains"/>
    <property type="match status" value="3"/>
</dbReference>
<keyword evidence="8" id="KW-0012">Acyltransferase</keyword>
<dbReference type="SMART" id="SM00825">
    <property type="entry name" value="PKS_KS"/>
    <property type="match status" value="1"/>
</dbReference>
<keyword evidence="7" id="KW-0511">Multifunctional enzyme</keyword>
<dbReference type="SMART" id="SM00826">
    <property type="entry name" value="PKS_DH"/>
    <property type="match status" value="1"/>
</dbReference>
<proteinExistence type="predicted"/>
<dbReference type="CDD" id="cd05195">
    <property type="entry name" value="enoyl_red"/>
    <property type="match status" value="1"/>
</dbReference>
<evidence type="ECO:0000313" key="14">
    <source>
        <dbReference type="Proteomes" id="UP001499854"/>
    </source>
</evidence>
<dbReference type="PANTHER" id="PTHR43775">
    <property type="entry name" value="FATTY ACID SYNTHASE"/>
    <property type="match status" value="1"/>
</dbReference>
<dbReference type="Gene3D" id="3.40.366.10">
    <property type="entry name" value="Malonyl-Coenzyme A Acyl Carrier Protein, domain 2"/>
    <property type="match status" value="1"/>
</dbReference>
<dbReference type="InterPro" id="IPR049552">
    <property type="entry name" value="PKS_DH_N"/>
</dbReference>
<dbReference type="Pfam" id="PF14765">
    <property type="entry name" value="PS-DH"/>
    <property type="match status" value="1"/>
</dbReference>
<dbReference type="Gene3D" id="3.30.70.3290">
    <property type="match status" value="1"/>
</dbReference>
<dbReference type="Pfam" id="PF00109">
    <property type="entry name" value="ketoacyl-synt"/>
    <property type="match status" value="1"/>
</dbReference>
<dbReference type="InterPro" id="IPR055123">
    <property type="entry name" value="SpnB-like_Rossmann"/>
</dbReference>
<evidence type="ECO:0000259" key="11">
    <source>
        <dbReference type="PROSITE" id="PS52004"/>
    </source>
</evidence>
<dbReference type="InterPro" id="IPR002364">
    <property type="entry name" value="Quin_OxRdtase/zeta-crystal_CS"/>
</dbReference>
<evidence type="ECO:0000256" key="7">
    <source>
        <dbReference type="ARBA" id="ARBA00023268"/>
    </source>
</evidence>
<evidence type="ECO:0000256" key="1">
    <source>
        <dbReference type="ARBA" id="ARBA00001957"/>
    </source>
</evidence>
<dbReference type="Gene3D" id="3.10.129.110">
    <property type="entry name" value="Polyketide synthase dehydratase"/>
    <property type="match status" value="1"/>
</dbReference>
<dbReference type="SUPFAM" id="SSF50129">
    <property type="entry name" value="GroES-like"/>
    <property type="match status" value="1"/>
</dbReference>
<dbReference type="Pfam" id="PF02801">
    <property type="entry name" value="Ketoacyl-synt_C"/>
    <property type="match status" value="1"/>
</dbReference>
<dbReference type="InterPro" id="IPR020841">
    <property type="entry name" value="PKS_Beta-ketoAc_synthase_dom"/>
</dbReference>
<dbReference type="Pfam" id="PF16197">
    <property type="entry name" value="KAsynt_C_assoc"/>
    <property type="match status" value="1"/>
</dbReference>
<evidence type="ECO:0000256" key="2">
    <source>
        <dbReference type="ARBA" id="ARBA00004792"/>
    </source>
</evidence>
<dbReference type="InterPro" id="IPR032821">
    <property type="entry name" value="PKS_assoc"/>
</dbReference>
<dbReference type="InterPro" id="IPR011032">
    <property type="entry name" value="GroES-like_sf"/>
</dbReference>
<dbReference type="InterPro" id="IPR001227">
    <property type="entry name" value="Ac_transferase_dom_sf"/>
</dbReference>
<feature type="region of interest" description="N-terminal hotdog fold" evidence="9">
    <location>
        <begin position="928"/>
        <end position="1051"/>
    </location>
</feature>
<dbReference type="CDD" id="cd08956">
    <property type="entry name" value="KR_3_FAS_SDR_x"/>
    <property type="match status" value="1"/>
</dbReference>
<dbReference type="InterPro" id="IPR013968">
    <property type="entry name" value="PKS_KR"/>
</dbReference>
<dbReference type="InterPro" id="IPR016036">
    <property type="entry name" value="Malonyl_transacylase_ACP-bd"/>
</dbReference>
<dbReference type="PROSITE" id="PS50075">
    <property type="entry name" value="CARRIER"/>
    <property type="match status" value="1"/>
</dbReference>
<dbReference type="InterPro" id="IPR020806">
    <property type="entry name" value="PKS_PP-bd"/>
</dbReference>
<dbReference type="PROSITE" id="PS00606">
    <property type="entry name" value="KS3_1"/>
    <property type="match status" value="1"/>
</dbReference>
<dbReference type="Gene3D" id="1.10.1200.10">
    <property type="entry name" value="ACP-like"/>
    <property type="match status" value="1"/>
</dbReference>
<dbReference type="InterPro" id="IPR015083">
    <property type="entry name" value="NorB/c/GfsB-D-like_docking"/>
</dbReference>
<dbReference type="SUPFAM" id="SSF52151">
    <property type="entry name" value="FabD/lysophospholipase-like"/>
    <property type="match status" value="1"/>
</dbReference>
<dbReference type="Pfam" id="PF00550">
    <property type="entry name" value="PP-binding"/>
    <property type="match status" value="1"/>
</dbReference>
<dbReference type="Pfam" id="PF08659">
    <property type="entry name" value="KR"/>
    <property type="match status" value="1"/>
</dbReference>
<dbReference type="InterPro" id="IPR036291">
    <property type="entry name" value="NAD(P)-bd_dom_sf"/>
</dbReference>
<dbReference type="InterPro" id="IPR042104">
    <property type="entry name" value="PKS_dehydratase_sf"/>
</dbReference>
<keyword evidence="4" id="KW-0597">Phosphoprotein</keyword>
<dbReference type="PROSITE" id="PS01162">
    <property type="entry name" value="QOR_ZETA_CRYSTAL"/>
    <property type="match status" value="1"/>
</dbReference>
<feature type="region of interest" description="C-terminal hotdog fold" evidence="9">
    <location>
        <begin position="1064"/>
        <end position="1221"/>
    </location>
</feature>
<keyword evidence="6" id="KW-0045">Antibiotic biosynthesis</keyword>
<dbReference type="SMART" id="SM00827">
    <property type="entry name" value="PKS_AT"/>
    <property type="match status" value="1"/>
</dbReference>
<gene>
    <name evidence="13" type="ORF">GCM10009838_53930</name>
</gene>
<dbReference type="InterPro" id="IPR016035">
    <property type="entry name" value="Acyl_Trfase/lysoPLipase"/>
</dbReference>
<dbReference type="InterPro" id="IPR006162">
    <property type="entry name" value="Ppantetheine_attach_site"/>
</dbReference>
<comment type="cofactor">
    <cofactor evidence="1">
        <name>pantetheine 4'-phosphate</name>
        <dbReference type="ChEBI" id="CHEBI:47942"/>
    </cofactor>
</comment>
<dbReference type="InterPro" id="IPR016039">
    <property type="entry name" value="Thiolase-like"/>
</dbReference>
<evidence type="ECO:0000259" key="12">
    <source>
        <dbReference type="PROSITE" id="PS52019"/>
    </source>
</evidence>
<dbReference type="InterPro" id="IPR049551">
    <property type="entry name" value="PKS_DH_C"/>
</dbReference>
<protein>
    <submittedName>
        <fullName evidence="13">Uncharacterized protein</fullName>
    </submittedName>
</protein>
<keyword evidence="3" id="KW-0596">Phosphopantetheine</keyword>
<dbReference type="Pfam" id="PF08240">
    <property type="entry name" value="ADH_N"/>
    <property type="match status" value="1"/>
</dbReference>
<evidence type="ECO:0000259" key="10">
    <source>
        <dbReference type="PROSITE" id="PS50075"/>
    </source>
</evidence>
<dbReference type="SMART" id="SM01294">
    <property type="entry name" value="PKS_PP_betabranch"/>
    <property type="match status" value="1"/>
</dbReference>
<dbReference type="InterPro" id="IPR014030">
    <property type="entry name" value="Ketoacyl_synth_N"/>
</dbReference>
<dbReference type="SMART" id="SM00823">
    <property type="entry name" value="PKS_PP"/>
    <property type="match status" value="1"/>
</dbReference>
<dbReference type="SMART" id="SM00829">
    <property type="entry name" value="PKS_ER"/>
    <property type="match status" value="1"/>
</dbReference>
<dbReference type="Gene3D" id="3.90.180.10">
    <property type="entry name" value="Medium-chain alcohol dehydrogenases, catalytic domain"/>
    <property type="match status" value="1"/>
</dbReference>
<dbReference type="Pfam" id="PF13602">
    <property type="entry name" value="ADH_zinc_N_2"/>
    <property type="match status" value="1"/>
</dbReference>
<dbReference type="EMBL" id="BAAAQM010000034">
    <property type="protein sequence ID" value="GAA1985002.1"/>
    <property type="molecule type" value="Genomic_DNA"/>
</dbReference>
<dbReference type="InterPro" id="IPR014031">
    <property type="entry name" value="Ketoacyl_synth_C"/>
</dbReference>
<comment type="caution">
    <text evidence="13">The sequence shown here is derived from an EMBL/GenBank/DDBJ whole genome shotgun (WGS) entry which is preliminary data.</text>
</comment>
<accession>A0ABN2SFB8</accession>
<evidence type="ECO:0000256" key="5">
    <source>
        <dbReference type="ARBA" id="ARBA00022679"/>
    </source>
</evidence>
<dbReference type="PROSITE" id="PS52019">
    <property type="entry name" value="PKS_MFAS_DH"/>
    <property type="match status" value="1"/>
</dbReference>
<sequence>MANEDKLRDYLKRVTTDLAQTRERLRDLEERQQEPIAIIGMSCRFPGGVDSPETFWDLVAEGRDAIAEFPGNRGWDLDNLFDPDPEHPGTSYADVGGWLYDAGDFDPEFFGISPREAMAMDPQQRLLMEATWEALERAGIDPTTLRGSQTGVFTGGFALGYGSGTPGDLNVGKQESGESLEGFLMTGVAVSVYAGRVSFTLGLQGPAVTLDTACSSSLVALHLAANSVRSGESSLALVGGVTVHSTPMMYTEFSRQGGLAHDGRCKAYSDAADGTGWGEGVGVLVVERLSDAVRNGHKVLALVRGTAVNQDGASNGLTAPNGQSQQRVIRAALTNAGLSPAEVDVIEGHGTGTALGDPIEAQALLATYGRDRDPERPLLLGSVKSNIGHTLAAAGVAGIIKMVEAMRRGVVPATLHVERASTNVDWSAGTVRLVPEAVAWPETGRPRRAAVSSFGISGTNCHVIVEQAPQEEPSPATQGSAVPVWLVSGRTAAGLTAQAERLLKYVAAHPELEADEVGAASATTRAAFEHRAAIMGEHAQGLAALAAGEDAVGVVTGTADAAGAPAFVFSGQGAQRLGMGAELYAKYPVFAAKLDEVCAELDQHLGGAGSVASVIHGADAEVVNETVWAQSGLFAVEVALCALLGSWGVVPQLLAGHSIGELAAAYVAGVFSLPDACAVVAARGRLMQQLPRGGAMAAVAASEAVVAEVVARCGEQVAIAAVNAAESVVVSGDEAGVERAVAELTDRGVRCKRLRVSHAFHSPLMDPMLAEFEAVVAGVELNAPKIGLVSGLTGALVGDEVTEAGYWVRHVREAVRFGDAVAALREAGAQTFVEIGPDAALTPMVTPTAGETWLPVLRRRRPEIEALLAAVAGVWVRGGDVDWARYYEGCDASRVELPTYAFQRRHFWLSKTAGAGDVLGLGLAGADHGLLGAALDVPETGGTLLTGRLALQTQRWLRDCAVGGVAVVPSAALVEMAMRAGDEVGCGRVGTLTVEAPLAVPDSGGVKVQVAIGAADEDGAREVALFARPEIEGAAWVRHVVGVLEPEPETVADPGLTQWPPPDAEALDVTGFYDRPGFEYGEVFRGVRAAWERDGEVFAEVTLPDGVGGAGFGVHPALLDAAVQVVGLVGDHGGGGRPQAGYEWADVQVHAVDAVTARVRVTPGADGYRVVLADATGGLIASVGAVAVGDLPSDVFDAGAALAREALFRVSWQALPVAVAEAVGEGWAVIGADPGLGLEAAAAYEDLHALTAAVAEGAPAPKTVVVCAEDQGSDADPDAARGAVVGVQALLQAWLTAEGLTTSRLVVVTRRAVDAGAEAAVRPGVAGVWGMVRVAASENPGRIAAVDVDDVAGSGPSIAAGLSVGETEFAVRAGQIRVPRLVRAERGLKVPEGDWRLGYEGQGTLEALRLVPSLGAEAPLAAGQVRIAVRAAGVNFRDVLTVLGVYPGPAGPLGLEGAGVVVEVGPGAERFAVGDAVAGLFREAFGPVAVADARTLIPMPEGWTFAQAAAVPVAFVTAYHALVELAGVEAGESVLVHAAAGGVGGAAVQLARHLGAEVYATASPAKWDAVRGLGVPGDQIASSRTAEFGDVFSGVDVVVNSLTGELIDASLRALRPGGRFVELGKTDLREEVGDAVYLIPDLLSGSETERVGRILERISALITSGVLEPLPVTCWDVRRAVDAFRFLSQGLNVGKVVLTLPALREKGAVLVTGASGALGGLVARHLVDGGHAESLILASRRGANAGGVAALAADLAAYGASVELVACDVADREQVAEMLGSLERRGVRLSGIMHTAGVLDDSVLGSLTAERTEAVLRPKLDGAWHLHELTQDMDLDSFVMFSSVAGIFGAAGQANYAAGNTFLDALAAHRQRAGLPAVSVAWGPWHVESGAAGGMADTLDSAHRERMARQGLAPLSGADGLALLDRAREADDSLLVAARLDLARLSRKGAEPLPLFANLVRRGPGRAPSQNAALAQQGLAERLALLSKADQQEALRAIVRTQIALVLGIAGQQSVDTHRTFRELGFDSLTAVELRNRLTAATGLPLPATMIFDYPTPDDLAEYLRAETVGGEDGADDMSGTALLKELDRFEALLAARSAENPLKLITRLEGILQDLRTGGSANAQSNQEIEDATDDEMFSLIDRELGLTG</sequence>
<dbReference type="InterPro" id="IPR057326">
    <property type="entry name" value="KR_dom"/>
</dbReference>
<feature type="domain" description="PKS/mFAS DH" evidence="12">
    <location>
        <begin position="928"/>
        <end position="1221"/>
    </location>
</feature>
<evidence type="ECO:0000313" key="13">
    <source>
        <dbReference type="EMBL" id="GAA1985002.1"/>
    </source>
</evidence>
<dbReference type="InterPro" id="IPR013154">
    <property type="entry name" value="ADH-like_N"/>
</dbReference>
<comment type="pathway">
    <text evidence="2">Antibiotic biosynthesis.</text>
</comment>
<dbReference type="PROSITE" id="PS00012">
    <property type="entry name" value="PHOSPHOPANTETHEINE"/>
    <property type="match status" value="1"/>
</dbReference>
<feature type="domain" description="Ketosynthase family 3 (KS3)" evidence="11">
    <location>
        <begin position="33"/>
        <end position="467"/>
    </location>
</feature>
<dbReference type="CDD" id="cd00833">
    <property type="entry name" value="PKS"/>
    <property type="match status" value="1"/>
</dbReference>
<dbReference type="InterPro" id="IPR018201">
    <property type="entry name" value="Ketoacyl_synth_AS"/>
</dbReference>
<keyword evidence="5" id="KW-0808">Transferase</keyword>
<evidence type="ECO:0000256" key="4">
    <source>
        <dbReference type="ARBA" id="ARBA00022553"/>
    </source>
</evidence>
<reference evidence="13 14" key="1">
    <citation type="journal article" date="2019" name="Int. J. Syst. Evol. Microbiol.">
        <title>The Global Catalogue of Microorganisms (GCM) 10K type strain sequencing project: providing services to taxonomists for standard genome sequencing and annotation.</title>
        <authorList>
            <consortium name="The Broad Institute Genomics Platform"/>
            <consortium name="The Broad Institute Genome Sequencing Center for Infectious Disease"/>
            <person name="Wu L."/>
            <person name="Ma J."/>
        </authorList>
    </citation>
    <scope>NUCLEOTIDE SEQUENCE [LARGE SCALE GENOMIC DNA]</scope>
    <source>
        <strain evidence="13 14">JCM 16013</strain>
    </source>
</reference>
<dbReference type="Gene3D" id="3.40.47.10">
    <property type="match status" value="1"/>
</dbReference>
<dbReference type="InterPro" id="IPR049900">
    <property type="entry name" value="PKS_mFAS_DH"/>
</dbReference>
<dbReference type="Pfam" id="PF22953">
    <property type="entry name" value="SpnB_Rossmann"/>
    <property type="match status" value="1"/>
</dbReference>
<dbReference type="PROSITE" id="PS52004">
    <property type="entry name" value="KS3_2"/>
    <property type="match status" value="1"/>
</dbReference>
<dbReference type="SUPFAM" id="SSF101173">
    <property type="entry name" value="Docking domain B of the erythromycin polyketide synthase (DEBS)"/>
    <property type="match status" value="1"/>
</dbReference>
<dbReference type="InterPro" id="IPR036299">
    <property type="entry name" value="Polyketide_synth_docking_sf"/>
</dbReference>
<dbReference type="InterPro" id="IPR036736">
    <property type="entry name" value="ACP-like_sf"/>
</dbReference>
<evidence type="ECO:0000256" key="8">
    <source>
        <dbReference type="ARBA" id="ARBA00023315"/>
    </source>
</evidence>
<dbReference type="SUPFAM" id="SSF47336">
    <property type="entry name" value="ACP-like"/>
    <property type="match status" value="1"/>
</dbReference>
<evidence type="ECO:0000256" key="9">
    <source>
        <dbReference type="PROSITE-ProRule" id="PRU01363"/>
    </source>
</evidence>
<organism evidence="13 14">
    <name type="scientific">Catenulispora subtropica</name>
    <dbReference type="NCBI Taxonomy" id="450798"/>
    <lineage>
        <taxon>Bacteria</taxon>
        <taxon>Bacillati</taxon>
        <taxon>Actinomycetota</taxon>
        <taxon>Actinomycetes</taxon>
        <taxon>Catenulisporales</taxon>
        <taxon>Catenulisporaceae</taxon>
        <taxon>Catenulispora</taxon>
    </lineage>
</organism>
<dbReference type="Proteomes" id="UP001499854">
    <property type="component" value="Unassembled WGS sequence"/>
</dbReference>
<dbReference type="Pfam" id="PF08990">
    <property type="entry name" value="Docking"/>
    <property type="match status" value="1"/>
</dbReference>
<evidence type="ECO:0000256" key="3">
    <source>
        <dbReference type="ARBA" id="ARBA00022450"/>
    </source>
</evidence>
<comment type="caution">
    <text evidence="9">Lacks conserved residue(s) required for the propagation of feature annotation.</text>
</comment>
<evidence type="ECO:0000256" key="6">
    <source>
        <dbReference type="ARBA" id="ARBA00023194"/>
    </source>
</evidence>
<dbReference type="SMART" id="SM00822">
    <property type="entry name" value="PKS_KR"/>
    <property type="match status" value="1"/>
</dbReference>
<dbReference type="InterPro" id="IPR020843">
    <property type="entry name" value="ER"/>
</dbReference>
<dbReference type="PANTHER" id="PTHR43775:SF51">
    <property type="entry name" value="INACTIVE PHENOLPHTHIOCEROL SYNTHESIS POLYKETIDE SYNTHASE TYPE I PKS1-RELATED"/>
    <property type="match status" value="1"/>
</dbReference>
<feature type="domain" description="Carrier" evidence="10">
    <location>
        <begin position="1993"/>
        <end position="2068"/>
    </location>
</feature>
<dbReference type="Gene3D" id="3.40.50.11460">
    <property type="match status" value="1"/>
</dbReference>
<dbReference type="Pfam" id="PF00698">
    <property type="entry name" value="Acyl_transf_1"/>
    <property type="match status" value="1"/>
</dbReference>
<dbReference type="SUPFAM" id="SSF53901">
    <property type="entry name" value="Thiolase-like"/>
    <property type="match status" value="1"/>
</dbReference>
<dbReference type="Gene3D" id="3.40.50.720">
    <property type="entry name" value="NAD(P)-binding Rossmann-like Domain"/>
    <property type="match status" value="1"/>
</dbReference>
<name>A0ABN2SFB8_9ACTN</name>
<dbReference type="InterPro" id="IPR014043">
    <property type="entry name" value="Acyl_transferase_dom"/>
</dbReference>